<evidence type="ECO:0000313" key="4">
    <source>
        <dbReference type="Proteomes" id="UP001187192"/>
    </source>
</evidence>
<dbReference type="Pfam" id="PF14576">
    <property type="entry name" value="SEO_N"/>
    <property type="match status" value="1"/>
</dbReference>
<dbReference type="AlphaFoldDB" id="A0AA88AVB7"/>
<evidence type="ECO:0008006" key="5">
    <source>
        <dbReference type="Google" id="ProtNLM"/>
    </source>
</evidence>
<gene>
    <name evidence="3" type="ORF">TIFTF001_018223</name>
</gene>
<dbReference type="InterPro" id="IPR027944">
    <property type="entry name" value="SEO_C"/>
</dbReference>
<dbReference type="PANTHER" id="PTHR33232:SF20">
    <property type="entry name" value="PROTEIN SIEVE ELEMENT OCCLUSION B-LIKE"/>
    <property type="match status" value="1"/>
</dbReference>
<sequence>MKNASDSKATKMAITQPKVDGASALSMSSYHESVLRDEILETHDDSDELGFALKPVLDIIEVIFSGVTGDFPGRIQGLLSQDDVADHKAVYSGNHDRLELPGVTAVISGMIFRNWLDEGDSHGTVMDILQVIKHYNWDAKLVLVVAAFAMSLGEFRLVAQLHFTNPLAKAVALLKKLPENMELSGSLKPKLEALFVLIKAILDMVKSIVELYELSYREDFPAEVMSTSSADIATAVYWTIWGILDCASQFAGLTGVGPKYLSETWEVTSMARRLEIIQSQLVHQINLCYRFIEKKKDDQILDGIARVLESPHIDNSKSLNILFHENEAHQRALFDCLGQDLVSVKDLRGKVVGLYITDLDIVTEDYLILQQMFHVKLDDQARREHQYEIVWVPVVDYWTKEKYRKFESLRDQMEWLAVDRPSKIASQVIRYFRERCNFVKKPLLVVMDIEGKVVHKDAIQMFCIWGNEGYPFSFGTEISLWQEMGWKISNLAQGINKYLSTWIDEGKYICLYGGEDLEWIRKFTRTAKTVAIGLGINLEMLYVGKDRARERVVRKIINVIEREKLSNALDWKLISYFWLRMEKMCISEPPEAIKEKETKPECFMQDDQAMIDETMPEFFSSRDREISVQTYNPVLSGILKMLSFGSSSKGWAVISRGSKNSLLFEADGGALLKALTEHEKWKQLVETYGFLTALARYYHNICNDHPHCINMIMPNTQLKRISCAVCNNPMEKMIMYSCCTDRASYGYHD</sequence>
<protein>
    <recommendedName>
        <fullName evidence="5">Protein SIEVE ELEMENT OCCLUSION B-like</fullName>
    </recommendedName>
</protein>
<dbReference type="EMBL" id="BTGU01000030">
    <property type="protein sequence ID" value="GMN49071.1"/>
    <property type="molecule type" value="Genomic_DNA"/>
</dbReference>
<dbReference type="GO" id="GO:0010088">
    <property type="term" value="P:phloem development"/>
    <property type="evidence" value="ECO:0007669"/>
    <property type="project" value="InterPro"/>
</dbReference>
<feature type="domain" description="Sieve element occlusion C-terminal" evidence="2">
    <location>
        <begin position="477"/>
        <end position="606"/>
    </location>
</feature>
<comment type="caution">
    <text evidence="3">The sequence shown here is derived from an EMBL/GenBank/DDBJ whole genome shotgun (WGS) entry which is preliminary data.</text>
</comment>
<feature type="domain" description="Sieve element occlusion N-terminal" evidence="1">
    <location>
        <begin position="32"/>
        <end position="312"/>
    </location>
</feature>
<feature type="domain" description="Sieve element occlusion C-terminal" evidence="2">
    <location>
        <begin position="620"/>
        <end position="740"/>
    </location>
</feature>
<evidence type="ECO:0000259" key="2">
    <source>
        <dbReference type="Pfam" id="PF14577"/>
    </source>
</evidence>
<dbReference type="Gramene" id="FCD_00002704-RA">
    <property type="protein sequence ID" value="FCD_00002704-RA:cds"/>
    <property type="gene ID" value="FCD_00002704"/>
</dbReference>
<evidence type="ECO:0000259" key="1">
    <source>
        <dbReference type="Pfam" id="PF14576"/>
    </source>
</evidence>
<reference evidence="3" key="1">
    <citation type="submission" date="2023-07" db="EMBL/GenBank/DDBJ databases">
        <title>draft genome sequence of fig (Ficus carica).</title>
        <authorList>
            <person name="Takahashi T."/>
            <person name="Nishimura K."/>
        </authorList>
    </citation>
    <scope>NUCLEOTIDE SEQUENCE</scope>
</reference>
<organism evidence="3 4">
    <name type="scientific">Ficus carica</name>
    <name type="common">Common fig</name>
    <dbReference type="NCBI Taxonomy" id="3494"/>
    <lineage>
        <taxon>Eukaryota</taxon>
        <taxon>Viridiplantae</taxon>
        <taxon>Streptophyta</taxon>
        <taxon>Embryophyta</taxon>
        <taxon>Tracheophyta</taxon>
        <taxon>Spermatophyta</taxon>
        <taxon>Magnoliopsida</taxon>
        <taxon>eudicotyledons</taxon>
        <taxon>Gunneridae</taxon>
        <taxon>Pentapetalae</taxon>
        <taxon>rosids</taxon>
        <taxon>fabids</taxon>
        <taxon>Rosales</taxon>
        <taxon>Moraceae</taxon>
        <taxon>Ficeae</taxon>
        <taxon>Ficus</taxon>
    </lineage>
</organism>
<evidence type="ECO:0000313" key="3">
    <source>
        <dbReference type="EMBL" id="GMN49071.1"/>
    </source>
</evidence>
<accession>A0AA88AVB7</accession>
<name>A0AA88AVB7_FICCA</name>
<dbReference type="Pfam" id="PF14577">
    <property type="entry name" value="SEO_C"/>
    <property type="match status" value="2"/>
</dbReference>
<keyword evidence="4" id="KW-1185">Reference proteome</keyword>
<dbReference type="PANTHER" id="PTHR33232">
    <property type="entry name" value="PROTEIN SIEVE ELEMENT OCCLUSION B-LIKE"/>
    <property type="match status" value="1"/>
</dbReference>
<proteinExistence type="predicted"/>
<dbReference type="InterPro" id="IPR027942">
    <property type="entry name" value="SEO_N"/>
</dbReference>
<dbReference type="InterPro" id="IPR039299">
    <property type="entry name" value="SEOA"/>
</dbReference>
<dbReference type="Proteomes" id="UP001187192">
    <property type="component" value="Unassembled WGS sequence"/>
</dbReference>